<dbReference type="OrthoDB" id="7787829at2759"/>
<keyword evidence="3" id="KW-1185">Reference proteome</keyword>
<feature type="compositionally biased region" description="Low complexity" evidence="1">
    <location>
        <begin position="154"/>
        <end position="173"/>
    </location>
</feature>
<organism evidence="2 3">
    <name type="scientific">Hermetia illucens</name>
    <name type="common">Black soldier fly</name>
    <dbReference type="NCBI Taxonomy" id="343691"/>
    <lineage>
        <taxon>Eukaryota</taxon>
        <taxon>Metazoa</taxon>
        <taxon>Ecdysozoa</taxon>
        <taxon>Arthropoda</taxon>
        <taxon>Hexapoda</taxon>
        <taxon>Insecta</taxon>
        <taxon>Pterygota</taxon>
        <taxon>Neoptera</taxon>
        <taxon>Endopterygota</taxon>
        <taxon>Diptera</taxon>
        <taxon>Brachycera</taxon>
        <taxon>Stratiomyomorpha</taxon>
        <taxon>Stratiomyidae</taxon>
        <taxon>Hermetiinae</taxon>
        <taxon>Hermetia</taxon>
    </lineage>
</organism>
<dbReference type="AlphaFoldDB" id="A0A7R8V6X6"/>
<name>A0A7R8V6X6_HERIL</name>
<dbReference type="Pfam" id="PF05335">
    <property type="entry name" value="DUF745"/>
    <property type="match status" value="1"/>
</dbReference>
<sequence>MALPTASAAMTAANQNSQKLRELQKLVQQLYVAQAQVQLEATEIQRSQTIAAAAQQALEEAGNNVRVITAALHAAQETVAACALRAQTAQLQLAAHDQLLFTARQRVDALSAQMVGLQAEEGIGENKIVVDIPALLAKLKEPLAENQKPTPVPSILGSNSAISSSSSSTTITSPERSVDPNKFFDQLKLWNERNARKPDAITDRKQPGNSFHDGAYFERYGLDSLEENSENSMNDEIQKIDNSEVSVKSKANELTEDDLRTLVEFIRSSQQESPKKRAESEEIIAKNENEKYFDDFLNGMKNVEMPNAASLTKENFERSSQLDPRLSDRILRLHESLFHPVHKKQITLENSQKMNEVETSDSGGETNYLIPDESHANEDTFYP</sequence>
<dbReference type="EMBL" id="LR899014">
    <property type="protein sequence ID" value="CAD7093554.1"/>
    <property type="molecule type" value="Genomic_DNA"/>
</dbReference>
<feature type="region of interest" description="Disordered" evidence="1">
    <location>
        <begin position="349"/>
        <end position="383"/>
    </location>
</feature>
<evidence type="ECO:0000313" key="3">
    <source>
        <dbReference type="Proteomes" id="UP000594454"/>
    </source>
</evidence>
<dbReference type="InParanoid" id="A0A7R8V6X6"/>
<gene>
    <name evidence="2" type="ORF">HERILL_LOCUS15829</name>
</gene>
<evidence type="ECO:0000256" key="1">
    <source>
        <dbReference type="SAM" id="MobiDB-lite"/>
    </source>
</evidence>
<feature type="compositionally biased region" description="Basic and acidic residues" evidence="1">
    <location>
        <begin position="372"/>
        <end position="383"/>
    </location>
</feature>
<feature type="region of interest" description="Disordered" evidence="1">
    <location>
        <begin position="146"/>
        <end position="178"/>
    </location>
</feature>
<dbReference type="InterPro" id="IPR007999">
    <property type="entry name" value="DUF745"/>
</dbReference>
<accession>A0A7R8V6X6</accession>
<proteinExistence type="predicted"/>
<evidence type="ECO:0000313" key="2">
    <source>
        <dbReference type="EMBL" id="CAD7093554.1"/>
    </source>
</evidence>
<reference evidence="2 3" key="1">
    <citation type="submission" date="2020-11" db="EMBL/GenBank/DDBJ databases">
        <authorList>
            <person name="Wallbank WR R."/>
            <person name="Pardo Diaz C."/>
            <person name="Kozak K."/>
            <person name="Martin S."/>
            <person name="Jiggins C."/>
            <person name="Moest M."/>
            <person name="Warren A I."/>
            <person name="Generalovic N T."/>
            <person name="Byers J.R.P. K."/>
            <person name="Montejo-Kovacevich G."/>
            <person name="Yen C E."/>
        </authorList>
    </citation>
    <scope>NUCLEOTIDE SEQUENCE [LARGE SCALE GENOMIC DNA]</scope>
</reference>
<dbReference type="Proteomes" id="UP000594454">
    <property type="component" value="Chromosome 6"/>
</dbReference>
<protein>
    <submittedName>
        <fullName evidence="2">Uncharacterized protein</fullName>
    </submittedName>
</protein>